<evidence type="ECO:0000313" key="3">
    <source>
        <dbReference type="Proteomes" id="UP001341840"/>
    </source>
</evidence>
<sequence>MMEVHGLCRSLENEARGCDGKNHRCVGTRSIKDPLVSKTKGAPKQCKHKGLGKRRKCTSCKKTRHTKRNCPENRKSSLANYFVDMGADMSETYHVKPHFAKAEDIANTVFCDNEHERNVTWPDGTCLSQASEPLGKLQQEDFDANNCEWLYKERGVMAQRQPKLLDSAFFMDGPTVVAAEISLVLLSFFFVLL</sequence>
<organism evidence="2 3">
    <name type="scientific">Stylosanthes scabra</name>
    <dbReference type="NCBI Taxonomy" id="79078"/>
    <lineage>
        <taxon>Eukaryota</taxon>
        <taxon>Viridiplantae</taxon>
        <taxon>Streptophyta</taxon>
        <taxon>Embryophyta</taxon>
        <taxon>Tracheophyta</taxon>
        <taxon>Spermatophyta</taxon>
        <taxon>Magnoliopsida</taxon>
        <taxon>eudicotyledons</taxon>
        <taxon>Gunneridae</taxon>
        <taxon>Pentapetalae</taxon>
        <taxon>rosids</taxon>
        <taxon>fabids</taxon>
        <taxon>Fabales</taxon>
        <taxon>Fabaceae</taxon>
        <taxon>Papilionoideae</taxon>
        <taxon>50 kb inversion clade</taxon>
        <taxon>dalbergioids sensu lato</taxon>
        <taxon>Dalbergieae</taxon>
        <taxon>Pterocarpus clade</taxon>
        <taxon>Stylosanthes</taxon>
    </lineage>
</organism>
<name>A0ABU6WM39_9FABA</name>
<comment type="caution">
    <text evidence="2">The sequence shown here is derived from an EMBL/GenBank/DDBJ whole genome shotgun (WGS) entry which is preliminary data.</text>
</comment>
<dbReference type="Proteomes" id="UP001341840">
    <property type="component" value="Unassembled WGS sequence"/>
</dbReference>
<evidence type="ECO:0000313" key="2">
    <source>
        <dbReference type="EMBL" id="MED6185743.1"/>
    </source>
</evidence>
<gene>
    <name evidence="2" type="ORF">PIB30_060043</name>
</gene>
<proteinExistence type="predicted"/>
<feature type="transmembrane region" description="Helical" evidence="1">
    <location>
        <begin position="169"/>
        <end position="192"/>
    </location>
</feature>
<dbReference type="EMBL" id="JASCZI010181768">
    <property type="protein sequence ID" value="MED6185743.1"/>
    <property type="molecule type" value="Genomic_DNA"/>
</dbReference>
<accession>A0ABU6WM39</accession>
<keyword evidence="3" id="KW-1185">Reference proteome</keyword>
<evidence type="ECO:0000256" key="1">
    <source>
        <dbReference type="SAM" id="Phobius"/>
    </source>
</evidence>
<keyword evidence="1" id="KW-0812">Transmembrane</keyword>
<keyword evidence="1" id="KW-0472">Membrane</keyword>
<reference evidence="2 3" key="1">
    <citation type="journal article" date="2023" name="Plants (Basel)">
        <title>Bridging the Gap: Combining Genomics and Transcriptomics Approaches to Understand Stylosanthes scabra, an Orphan Legume from the Brazilian Caatinga.</title>
        <authorList>
            <person name="Ferreira-Neto J.R.C."/>
            <person name="da Silva M.D."/>
            <person name="Binneck E."/>
            <person name="de Melo N.F."/>
            <person name="da Silva R.H."/>
            <person name="de Melo A.L.T.M."/>
            <person name="Pandolfi V."/>
            <person name="Bustamante F.O."/>
            <person name="Brasileiro-Vidal A.C."/>
            <person name="Benko-Iseppon A.M."/>
        </authorList>
    </citation>
    <scope>NUCLEOTIDE SEQUENCE [LARGE SCALE GENOMIC DNA]</scope>
    <source>
        <tissue evidence="2">Leaves</tissue>
    </source>
</reference>
<protein>
    <submittedName>
        <fullName evidence="2">Uncharacterized protein</fullName>
    </submittedName>
</protein>
<keyword evidence="1" id="KW-1133">Transmembrane helix</keyword>